<dbReference type="AlphaFoldDB" id="A0A5J5ESG8"/>
<dbReference type="EMBL" id="VXIS01000130">
    <property type="protein sequence ID" value="KAA8902598.1"/>
    <property type="molecule type" value="Genomic_DNA"/>
</dbReference>
<evidence type="ECO:0000313" key="2">
    <source>
        <dbReference type="EMBL" id="KAA8902598.1"/>
    </source>
</evidence>
<organism evidence="2 3">
    <name type="scientific">Sphaerosporella brunnea</name>
    <dbReference type="NCBI Taxonomy" id="1250544"/>
    <lineage>
        <taxon>Eukaryota</taxon>
        <taxon>Fungi</taxon>
        <taxon>Dikarya</taxon>
        <taxon>Ascomycota</taxon>
        <taxon>Pezizomycotina</taxon>
        <taxon>Pezizomycetes</taxon>
        <taxon>Pezizales</taxon>
        <taxon>Pyronemataceae</taxon>
        <taxon>Sphaerosporella</taxon>
    </lineage>
</organism>
<feature type="transmembrane region" description="Helical" evidence="1">
    <location>
        <begin position="138"/>
        <end position="155"/>
    </location>
</feature>
<evidence type="ECO:0000313" key="3">
    <source>
        <dbReference type="Proteomes" id="UP000326924"/>
    </source>
</evidence>
<comment type="caution">
    <text evidence="2">The sequence shown here is derived from an EMBL/GenBank/DDBJ whole genome shotgun (WGS) entry which is preliminary data.</text>
</comment>
<proteinExistence type="predicted"/>
<name>A0A5J5ESG8_9PEZI</name>
<sequence>MVLWAALLSLLCLLLVVFCLVYLRSGLRIIGLRLRLSGCFCLLYLPIYFFLAYSIVLSTDSVWTDRVWSCGTATYRWACVEYLHVYSFLSNATKVITGGRVHFSSRSLPSTGVVGVHTLHFTYLLTYICRVRANGRMLNLYLVVCFFFHYSNFFTPDSGV</sequence>
<feature type="transmembrane region" description="Helical" evidence="1">
    <location>
        <begin position="108"/>
        <end position="126"/>
    </location>
</feature>
<accession>A0A5J5ESG8</accession>
<protein>
    <submittedName>
        <fullName evidence="2">Uncharacterized protein</fullName>
    </submittedName>
</protein>
<gene>
    <name evidence="2" type="ORF">FN846DRAFT_955335</name>
</gene>
<reference evidence="2 3" key="1">
    <citation type="submission" date="2019-09" db="EMBL/GenBank/DDBJ databases">
        <title>Draft genome of the ectomycorrhizal ascomycete Sphaerosporella brunnea.</title>
        <authorList>
            <consortium name="DOE Joint Genome Institute"/>
            <person name="Benucci G.M."/>
            <person name="Marozzi G."/>
            <person name="Antonielli L."/>
            <person name="Sanchez S."/>
            <person name="Marco P."/>
            <person name="Wang X."/>
            <person name="Falini L.B."/>
            <person name="Barry K."/>
            <person name="Haridas S."/>
            <person name="Lipzen A."/>
            <person name="Labutti K."/>
            <person name="Grigoriev I.V."/>
            <person name="Murat C."/>
            <person name="Martin F."/>
            <person name="Albertini E."/>
            <person name="Donnini D."/>
            <person name="Bonito G."/>
        </authorList>
    </citation>
    <scope>NUCLEOTIDE SEQUENCE [LARGE SCALE GENOMIC DNA]</scope>
    <source>
        <strain evidence="2 3">Sb_GMNB300</strain>
    </source>
</reference>
<dbReference type="InParanoid" id="A0A5J5ESG8"/>
<keyword evidence="1" id="KW-0472">Membrane</keyword>
<keyword evidence="3" id="KW-1185">Reference proteome</keyword>
<feature type="transmembrane region" description="Helical" evidence="1">
    <location>
        <begin position="6"/>
        <end position="23"/>
    </location>
</feature>
<keyword evidence="1" id="KW-1133">Transmembrane helix</keyword>
<dbReference type="Proteomes" id="UP000326924">
    <property type="component" value="Unassembled WGS sequence"/>
</dbReference>
<evidence type="ECO:0000256" key="1">
    <source>
        <dbReference type="SAM" id="Phobius"/>
    </source>
</evidence>
<feature type="transmembrane region" description="Helical" evidence="1">
    <location>
        <begin position="35"/>
        <end position="56"/>
    </location>
</feature>
<keyword evidence="1" id="KW-0812">Transmembrane</keyword>